<keyword evidence="3" id="KW-1185">Reference proteome</keyword>
<evidence type="ECO:0000256" key="1">
    <source>
        <dbReference type="SAM" id="SignalP"/>
    </source>
</evidence>
<sequence length="242" mass="25942">MTFEPMKRMARLVRGACLAGALIAGIPAADAACNKMPVQPQGTVAIGRDMIVNGVPASVTGMQFAGAVDDVSNAFRDFWRREDVPAKSLPSSSGWLLSALDGQCLYVLSIAPQQPGERTRGLMSVIRLGGGQSEHRLPDAAVPLPEDGKVVSDVESRDPGQTGRTWQLDILGDARWNAQRYRNHLATRGWVSVGHQPDYRSSGAASAQDTAFAMRHGSDSVDVSFSDRDGKTVAVVNAIRNR</sequence>
<organism evidence="2 3">
    <name type="scientific">Paraburkholderia strydomiana</name>
    <dbReference type="NCBI Taxonomy" id="1245417"/>
    <lineage>
        <taxon>Bacteria</taxon>
        <taxon>Pseudomonadati</taxon>
        <taxon>Pseudomonadota</taxon>
        <taxon>Betaproteobacteria</taxon>
        <taxon>Burkholderiales</taxon>
        <taxon>Burkholderiaceae</taxon>
        <taxon>Paraburkholderia</taxon>
    </lineage>
</organism>
<feature type="chain" id="PRO_5046599450" description="Toxin co-regulated pilus biosynthesis protein Q C-terminal domain-containing protein" evidence="1">
    <location>
        <begin position="32"/>
        <end position="242"/>
    </location>
</feature>
<proteinExistence type="predicted"/>
<dbReference type="EMBL" id="JAQQCL010000015">
    <property type="protein sequence ID" value="MFM0718546.1"/>
    <property type="molecule type" value="Genomic_DNA"/>
</dbReference>
<reference evidence="2 3" key="1">
    <citation type="journal article" date="2024" name="Chem. Sci.">
        <title>Discovery of megapolipeptins by genome mining of a Burkholderiales bacteria collection.</title>
        <authorList>
            <person name="Paulo B.S."/>
            <person name="Recchia M.J.J."/>
            <person name="Lee S."/>
            <person name="Fergusson C.H."/>
            <person name="Romanowski S.B."/>
            <person name="Hernandez A."/>
            <person name="Krull N."/>
            <person name="Liu D.Y."/>
            <person name="Cavanagh H."/>
            <person name="Bos A."/>
            <person name="Gray C.A."/>
            <person name="Murphy B.T."/>
            <person name="Linington R.G."/>
            <person name="Eustaquio A.S."/>
        </authorList>
    </citation>
    <scope>NUCLEOTIDE SEQUENCE [LARGE SCALE GENOMIC DNA]</scope>
    <source>
        <strain evidence="2 3">RL17-350-BIC-E</strain>
    </source>
</reference>
<dbReference type="RefSeq" id="WP_408154480.1">
    <property type="nucleotide sequence ID" value="NZ_JAQQCL010000015.1"/>
</dbReference>
<evidence type="ECO:0000313" key="2">
    <source>
        <dbReference type="EMBL" id="MFM0718546.1"/>
    </source>
</evidence>
<dbReference type="Proteomes" id="UP001629392">
    <property type="component" value="Unassembled WGS sequence"/>
</dbReference>
<keyword evidence="1" id="KW-0732">Signal</keyword>
<feature type="signal peptide" evidence="1">
    <location>
        <begin position="1"/>
        <end position="31"/>
    </location>
</feature>
<name>A0ABW9EHN8_9BURK</name>
<evidence type="ECO:0008006" key="4">
    <source>
        <dbReference type="Google" id="ProtNLM"/>
    </source>
</evidence>
<evidence type="ECO:0000313" key="3">
    <source>
        <dbReference type="Proteomes" id="UP001629392"/>
    </source>
</evidence>
<accession>A0ABW9EHN8</accession>
<protein>
    <recommendedName>
        <fullName evidence="4">Toxin co-regulated pilus biosynthesis protein Q C-terminal domain-containing protein</fullName>
    </recommendedName>
</protein>
<gene>
    <name evidence="2" type="ORF">PQQ73_19655</name>
</gene>
<comment type="caution">
    <text evidence="2">The sequence shown here is derived from an EMBL/GenBank/DDBJ whole genome shotgun (WGS) entry which is preliminary data.</text>
</comment>